<gene>
    <name evidence="9" type="ORF">MNBD_BACTEROID04-1921</name>
</gene>
<dbReference type="CDD" id="cd18787">
    <property type="entry name" value="SF2_C_DEAD"/>
    <property type="match status" value="1"/>
</dbReference>
<feature type="region of interest" description="Disordered" evidence="5">
    <location>
        <begin position="397"/>
        <end position="449"/>
    </location>
</feature>
<protein>
    <submittedName>
        <fullName evidence="9">ATP-dependent RNA helicase RhlE</fullName>
    </submittedName>
</protein>
<keyword evidence="4" id="KW-0067">ATP-binding</keyword>
<dbReference type="PROSITE" id="PS51195">
    <property type="entry name" value="Q_MOTIF"/>
    <property type="match status" value="1"/>
</dbReference>
<dbReference type="GO" id="GO:0016787">
    <property type="term" value="F:hydrolase activity"/>
    <property type="evidence" value="ECO:0007669"/>
    <property type="project" value="UniProtKB-KW"/>
</dbReference>
<dbReference type="GO" id="GO:0005524">
    <property type="term" value="F:ATP binding"/>
    <property type="evidence" value="ECO:0007669"/>
    <property type="project" value="UniProtKB-KW"/>
</dbReference>
<reference evidence="9" key="1">
    <citation type="submission" date="2018-06" db="EMBL/GenBank/DDBJ databases">
        <authorList>
            <person name="Zhirakovskaya E."/>
        </authorList>
    </citation>
    <scope>NUCLEOTIDE SEQUENCE</scope>
</reference>
<dbReference type="InterPro" id="IPR011545">
    <property type="entry name" value="DEAD/DEAH_box_helicase_dom"/>
</dbReference>
<feature type="domain" description="Helicase ATP-binding" evidence="6">
    <location>
        <begin position="38"/>
        <end position="209"/>
    </location>
</feature>
<evidence type="ECO:0000259" key="6">
    <source>
        <dbReference type="PROSITE" id="PS51192"/>
    </source>
</evidence>
<evidence type="ECO:0000259" key="8">
    <source>
        <dbReference type="PROSITE" id="PS51195"/>
    </source>
</evidence>
<dbReference type="PANTHER" id="PTHR47959">
    <property type="entry name" value="ATP-DEPENDENT RNA HELICASE RHLE-RELATED"/>
    <property type="match status" value="1"/>
</dbReference>
<feature type="compositionally biased region" description="Basic residues" evidence="5">
    <location>
        <begin position="437"/>
        <end position="449"/>
    </location>
</feature>
<dbReference type="PROSITE" id="PS51194">
    <property type="entry name" value="HELICASE_CTER"/>
    <property type="match status" value="1"/>
</dbReference>
<dbReference type="SMART" id="SM00490">
    <property type="entry name" value="HELICc"/>
    <property type="match status" value="1"/>
</dbReference>
<evidence type="ECO:0000256" key="3">
    <source>
        <dbReference type="ARBA" id="ARBA00022806"/>
    </source>
</evidence>
<dbReference type="InterPro" id="IPR044742">
    <property type="entry name" value="DEAD/DEAH_RhlB"/>
</dbReference>
<dbReference type="Pfam" id="PF00270">
    <property type="entry name" value="DEAD"/>
    <property type="match status" value="1"/>
</dbReference>
<dbReference type="PROSITE" id="PS51192">
    <property type="entry name" value="HELICASE_ATP_BIND_1"/>
    <property type="match status" value="1"/>
</dbReference>
<evidence type="ECO:0000256" key="5">
    <source>
        <dbReference type="SAM" id="MobiDB-lite"/>
    </source>
</evidence>
<accession>A0A3B0UAG0</accession>
<dbReference type="GO" id="GO:0003724">
    <property type="term" value="F:RNA helicase activity"/>
    <property type="evidence" value="ECO:0007669"/>
    <property type="project" value="InterPro"/>
</dbReference>
<dbReference type="CDD" id="cd00268">
    <property type="entry name" value="DEADc"/>
    <property type="match status" value="1"/>
</dbReference>
<dbReference type="EMBL" id="UOER01000551">
    <property type="protein sequence ID" value="VAW26050.1"/>
    <property type="molecule type" value="Genomic_DNA"/>
</dbReference>
<keyword evidence="3 9" id="KW-0347">Helicase</keyword>
<organism evidence="9">
    <name type="scientific">hydrothermal vent metagenome</name>
    <dbReference type="NCBI Taxonomy" id="652676"/>
    <lineage>
        <taxon>unclassified sequences</taxon>
        <taxon>metagenomes</taxon>
        <taxon>ecological metagenomes</taxon>
    </lineage>
</organism>
<dbReference type="InterPro" id="IPR050079">
    <property type="entry name" value="DEAD_box_RNA_helicase"/>
</dbReference>
<dbReference type="SUPFAM" id="SSF52540">
    <property type="entry name" value="P-loop containing nucleoside triphosphate hydrolases"/>
    <property type="match status" value="2"/>
</dbReference>
<dbReference type="Gene3D" id="3.40.50.300">
    <property type="entry name" value="P-loop containing nucleotide triphosphate hydrolases"/>
    <property type="match status" value="2"/>
</dbReference>
<evidence type="ECO:0000256" key="2">
    <source>
        <dbReference type="ARBA" id="ARBA00022801"/>
    </source>
</evidence>
<feature type="domain" description="Helicase C-terminal" evidence="7">
    <location>
        <begin position="234"/>
        <end position="389"/>
    </location>
</feature>
<dbReference type="InterPro" id="IPR014001">
    <property type="entry name" value="Helicase_ATP-bd"/>
</dbReference>
<feature type="domain" description="DEAD-box RNA helicase Q" evidence="8">
    <location>
        <begin position="7"/>
        <end position="35"/>
    </location>
</feature>
<dbReference type="InterPro" id="IPR027417">
    <property type="entry name" value="P-loop_NTPase"/>
</dbReference>
<evidence type="ECO:0000259" key="7">
    <source>
        <dbReference type="PROSITE" id="PS51194"/>
    </source>
</evidence>
<dbReference type="GO" id="GO:0005829">
    <property type="term" value="C:cytosol"/>
    <property type="evidence" value="ECO:0007669"/>
    <property type="project" value="TreeGrafter"/>
</dbReference>
<keyword evidence="2" id="KW-0378">Hydrolase</keyword>
<evidence type="ECO:0000256" key="4">
    <source>
        <dbReference type="ARBA" id="ARBA00022840"/>
    </source>
</evidence>
<keyword evidence="1" id="KW-0547">Nucleotide-binding</keyword>
<dbReference type="GO" id="GO:0003676">
    <property type="term" value="F:nucleic acid binding"/>
    <property type="evidence" value="ECO:0007669"/>
    <property type="project" value="InterPro"/>
</dbReference>
<dbReference type="SMART" id="SM00487">
    <property type="entry name" value="DEXDc"/>
    <property type="match status" value="1"/>
</dbReference>
<dbReference type="InterPro" id="IPR001650">
    <property type="entry name" value="Helicase_C-like"/>
</dbReference>
<evidence type="ECO:0000256" key="1">
    <source>
        <dbReference type="ARBA" id="ARBA00022741"/>
    </source>
</evidence>
<evidence type="ECO:0000313" key="9">
    <source>
        <dbReference type="EMBL" id="VAW26050.1"/>
    </source>
</evidence>
<name>A0A3B0UAG0_9ZZZZ</name>
<dbReference type="AlphaFoldDB" id="A0A3B0UAG0"/>
<dbReference type="PANTHER" id="PTHR47959:SF13">
    <property type="entry name" value="ATP-DEPENDENT RNA HELICASE RHLE"/>
    <property type="match status" value="1"/>
</dbReference>
<dbReference type="InterPro" id="IPR014014">
    <property type="entry name" value="RNA_helicase_DEAD_Q_motif"/>
</dbReference>
<dbReference type="Pfam" id="PF00271">
    <property type="entry name" value="Helicase_C"/>
    <property type="match status" value="1"/>
</dbReference>
<proteinExistence type="predicted"/>
<sequence>MQKNRTMNFSDLNLNRFLLDALTEMGFETTTPIQEKAFSEIMSGKDIVGIAQTGTGKTFAYLLPILKQLTFSTQKHPRVLIIVPTRELVVQVIKDIENLTPYINVRFAGVYGGTNLNKQKQLVYEGQDILVATPGRLLDLALDGVLKLKFIQKFVIDEVDEMMNLGFRPQLITLLDLLPKKRQSILFSATLTKEVSGILNQFFKSPVKIEIASSGSPLDTIKQQAYPVPNFYTKINFLVHLLKNKETFTKVLVFVKNKKQANILFEELEILLPGETNVIHSNKTQNYRLRAVKNFEKGFFNILIATDIIARGLDLTDVSHVINFNIPEEPENYMHRIGRTGRAEQEGTAISFFTQEEADYLGEIELLMNTEIDVLDLPETIEISTQKITEEMPKIAPERTGKKTTIAEPSGAAFHEKKEKNRRVNLGGSYRREIAKKYKKPKTRGQKRK</sequence>